<dbReference type="InterPro" id="IPR029052">
    <property type="entry name" value="Metallo-depent_PP-like"/>
</dbReference>
<dbReference type="InterPro" id="IPR004843">
    <property type="entry name" value="Calcineurin-like_PHP"/>
</dbReference>
<reference evidence="3" key="1">
    <citation type="journal article" date="2019" name="Int. J. Syst. Evol. Microbiol.">
        <title>The Global Catalogue of Microorganisms (GCM) 10K type strain sequencing project: providing services to taxonomists for standard genome sequencing and annotation.</title>
        <authorList>
            <consortium name="The Broad Institute Genomics Platform"/>
            <consortium name="The Broad Institute Genome Sequencing Center for Infectious Disease"/>
            <person name="Wu L."/>
            <person name="Ma J."/>
        </authorList>
    </citation>
    <scope>NUCLEOTIDE SEQUENCE [LARGE SCALE GENOMIC DNA]</scope>
    <source>
        <strain evidence="3">JCM 31920</strain>
    </source>
</reference>
<proteinExistence type="predicted"/>
<evidence type="ECO:0000259" key="1">
    <source>
        <dbReference type="Pfam" id="PF00149"/>
    </source>
</evidence>
<evidence type="ECO:0000313" key="3">
    <source>
        <dbReference type="Proteomes" id="UP001501508"/>
    </source>
</evidence>
<comment type="caution">
    <text evidence="2">The sequence shown here is derived from an EMBL/GenBank/DDBJ whole genome shotgun (WGS) entry which is preliminary data.</text>
</comment>
<evidence type="ECO:0000313" key="2">
    <source>
        <dbReference type="EMBL" id="GAA4442922.1"/>
    </source>
</evidence>
<feature type="domain" description="Calcineurin-like phosphoesterase" evidence="1">
    <location>
        <begin position="96"/>
        <end position="297"/>
    </location>
</feature>
<name>A0ABP8M529_9BACT</name>
<dbReference type="RefSeq" id="WP_345030733.1">
    <property type="nucleotide sequence ID" value="NZ_BAABEY010000028.1"/>
</dbReference>
<dbReference type="Gene3D" id="3.60.21.10">
    <property type="match status" value="1"/>
</dbReference>
<gene>
    <name evidence="2" type="ORF">GCM10023091_30560</name>
</gene>
<dbReference type="Proteomes" id="UP001501508">
    <property type="component" value="Unassembled WGS sequence"/>
</dbReference>
<dbReference type="Pfam" id="PF00149">
    <property type="entry name" value="Metallophos"/>
    <property type="match status" value="1"/>
</dbReference>
<protein>
    <recommendedName>
        <fullName evidence="1">Calcineurin-like phosphoesterase domain-containing protein</fullName>
    </recommendedName>
</protein>
<accession>A0ABP8M529</accession>
<sequence>MPERSENTSDKYLNLGHTAAENHAKTQQKLYEKHVAETSSVTRRLDEFFKTNIFGFAWHYLKSRFGKRHAYPFYPVDGDNGVYRMQPSDKEGAVTVTLLSDWANDTRESDQIAHLVAQDMPGYTLHLGDVYYVGTREEIRENFTAPHASWYFGKSGSLALSGNHEMYSNGNAFFDHLLTAMYAMEGDVKHTQRAGFFCLENDFWRVIGLDTGYTSVGHPLLEVLFAPDSHLRKEQTDWLEEQVRLGDPHDKRGLIFLSHHPVLSGFRKEYPRPASQIAALMAGASRPAIWFWGHEHRLIGYKFREVCRGLSIYGRCIGVGGMPVETDEPGDREVIGQLDFYDRRVRKKIRRHQVGYNAYVALTFRGNQLTASYKDLESNLILEEKWEVELETGALRHEVLRHTPKLSWY</sequence>
<dbReference type="EMBL" id="BAABEY010000028">
    <property type="protein sequence ID" value="GAA4442922.1"/>
    <property type="molecule type" value="Genomic_DNA"/>
</dbReference>
<organism evidence="2 3">
    <name type="scientific">Ravibacter arvi</name>
    <dbReference type="NCBI Taxonomy" id="2051041"/>
    <lineage>
        <taxon>Bacteria</taxon>
        <taxon>Pseudomonadati</taxon>
        <taxon>Bacteroidota</taxon>
        <taxon>Cytophagia</taxon>
        <taxon>Cytophagales</taxon>
        <taxon>Spirosomataceae</taxon>
        <taxon>Ravibacter</taxon>
    </lineage>
</organism>
<keyword evidence="3" id="KW-1185">Reference proteome</keyword>
<dbReference type="SUPFAM" id="SSF56300">
    <property type="entry name" value="Metallo-dependent phosphatases"/>
    <property type="match status" value="1"/>
</dbReference>